<comment type="subcellular location">
    <subcellularLocation>
        <location evidence="1">Nucleus</location>
    </subcellularLocation>
</comment>
<feature type="domain" description="RSE1/DDB1/CPSF1 first beta-propeller" evidence="4">
    <location>
        <begin position="14"/>
        <end position="408"/>
    </location>
</feature>
<evidence type="ECO:0000259" key="3">
    <source>
        <dbReference type="Pfam" id="PF03178"/>
    </source>
</evidence>
<dbReference type="AlphaFoldDB" id="A0A7G2CDH8"/>
<evidence type="ECO:0000256" key="2">
    <source>
        <dbReference type="ARBA" id="ARBA00023242"/>
    </source>
</evidence>
<evidence type="ECO:0000256" key="1">
    <source>
        <dbReference type="ARBA" id="ARBA00004123"/>
    </source>
</evidence>
<dbReference type="SUPFAM" id="SSF50978">
    <property type="entry name" value="WD40 repeat-like"/>
    <property type="match status" value="1"/>
</dbReference>
<organism evidence="5 6">
    <name type="scientific">Angomonas deanei</name>
    <dbReference type="NCBI Taxonomy" id="59799"/>
    <lineage>
        <taxon>Eukaryota</taxon>
        <taxon>Discoba</taxon>
        <taxon>Euglenozoa</taxon>
        <taxon>Kinetoplastea</taxon>
        <taxon>Metakinetoplastina</taxon>
        <taxon>Trypanosomatida</taxon>
        <taxon>Trypanosomatidae</taxon>
        <taxon>Strigomonadinae</taxon>
        <taxon>Angomonas</taxon>
    </lineage>
</organism>
<dbReference type="InterPro" id="IPR015943">
    <property type="entry name" value="WD40/YVTN_repeat-like_dom_sf"/>
</dbReference>
<dbReference type="EMBL" id="LR877154">
    <property type="protein sequence ID" value="CAD2217890.1"/>
    <property type="molecule type" value="Genomic_DNA"/>
</dbReference>
<feature type="domain" description="RSE1/DDB1/CPSF1 C-terminal" evidence="3">
    <location>
        <begin position="823"/>
        <end position="1119"/>
    </location>
</feature>
<dbReference type="InterPro" id="IPR004871">
    <property type="entry name" value="RSE1/DDB1/CPSF1_C"/>
</dbReference>
<reference evidence="5 6" key="1">
    <citation type="submission" date="2020-08" db="EMBL/GenBank/DDBJ databases">
        <authorList>
            <person name="Newling K."/>
            <person name="Davey J."/>
            <person name="Forrester S."/>
        </authorList>
    </citation>
    <scope>NUCLEOTIDE SEQUENCE [LARGE SCALE GENOMIC DNA]</scope>
    <source>
        <strain evidence="6">Crithidia deanei Carvalho (ATCC PRA-265)</strain>
    </source>
</reference>
<dbReference type="Pfam" id="PF03178">
    <property type="entry name" value="CPSF_A"/>
    <property type="match status" value="1"/>
</dbReference>
<protein>
    <submittedName>
        <fullName evidence="5">Mono-functional DNA-alkylating methyl methanesulfonate N-term/CPSF A subunit region containing protein, putative</fullName>
    </submittedName>
</protein>
<name>A0A7G2CDH8_9TRYP</name>
<dbReference type="Proteomes" id="UP000515908">
    <property type="component" value="Chromosome 10"/>
</dbReference>
<accession>A0A7G2CDH8</accession>
<dbReference type="VEuPathDB" id="TriTrypDB:ADEAN_000537600"/>
<sequence>MSFIAFTNKPASTVSGVAKGKFLGDDNVYVVLNRLNTLSLFLLANDGSDCLKHVRDFPVNGTVKYIRKISLPETYHSPRDILFVFNIKQEVAIVSFFTDKSITESYVVTLFSSPLPSTTQHIPGEVFLCASAECEADVYVAFAACHGKLVVLDVIPALCHSLFTAKKKLRSEQMLTKMFGPTTMNSLRSRANGGDSFLLNGVLDYGEFEVRDIAFRCESTPGSEVRLLVLYADRHGKSHLSGYTLNTRQTGDERNKEAPFFILESGLDGPRSCLRHRSVIQANLESTANMLVASPLGVFVVGSQLITLVLLAGPRKVVYTKEVPTADVVAACLQEDACLLVVLASGALCSVRASDHGKTGFLEDHVLDIKSLPSSVVGPVDSIVSLHADCCLATSRFGDTVAVQLSEFNYTVVVDNCGPVLDMVRITDTPGNSIMVSAGVGKSGSLRLLRSAVSLQDVKKCRFQRKILGICSAGNVVVFVCHGENLFFRIHDGALEQISCDWKGLDEQSPFVTGGGLPDGAVVLVFESFIVQARVHQGILTRVHVVETPPLQLASVRGGAFAFASSGRCLHLYEHQEGKVVKSWKTPHSISALCILDSETVAYADWSARFEVYHVTKESVLLSVSLSYVIRSVCYTREKFFFGTMDGYVVEAARRHPQRLDEVRRCHLTKVPVQLQYLHHSGSLIVCGETPFVLIPHDDRTFELTGFSVSHASCCAEVDEAGTLLAVSGLDNTIHVGHCESKSVINMVSCPTGATVTHVQSVVPWGGVLFSLRMKQRDVLHFLPTSDMEALSLWNSASRGISCLENERCVFLQPFSLDGAASVSVDIAAPKEDAGDFVCLVGTSFTFPDEPHSRSSRISWYACLVEKDRSSLQMVGDQTISGALYCCAVVPGLRRKIVLGVSGCIHTYTYDPGEKGFVSDEVFRVGMTIVKLLPNFATSAEPRPTLFALDTRFNAILIGIDPLEGTTSVVRRSSKLRCLIDGVKAADDTLCVSDDSLNLATLCCGNGGPQGSRAKDRLEETAEFHVGDLVTCVIRGSFAPKVGEAEGPDEDSLMVTSSITRGVAGPCLVYGTSNGSVGSLVPLSPTVFSFCLALEKSLEGIEAQLPNRIFSHSAFRSPLVVGRKKGASGNPSFARCQLAPASDSSRGVCDGDFVQLFCELETRLQRMILDTTAKYIVPWLLSGDVDGGVQSDKRGAEVPCEDDIASCNKRLASHSLPQIPFQTAEVVEFVFCMRRIY</sequence>
<proteinExistence type="predicted"/>
<dbReference type="Pfam" id="PF10433">
    <property type="entry name" value="Beta-prop_RSE1_1st"/>
    <property type="match status" value="1"/>
</dbReference>
<dbReference type="Gene3D" id="2.130.10.10">
    <property type="entry name" value="YVTN repeat-like/Quinoprotein amine dehydrogenase"/>
    <property type="match status" value="3"/>
</dbReference>
<dbReference type="PANTHER" id="PTHR10644">
    <property type="entry name" value="DNA REPAIR/RNA PROCESSING CPSF FAMILY"/>
    <property type="match status" value="1"/>
</dbReference>
<dbReference type="GO" id="GO:0005634">
    <property type="term" value="C:nucleus"/>
    <property type="evidence" value="ECO:0007669"/>
    <property type="project" value="UniProtKB-SubCell"/>
</dbReference>
<keyword evidence="6" id="KW-1185">Reference proteome</keyword>
<dbReference type="InterPro" id="IPR036322">
    <property type="entry name" value="WD40_repeat_dom_sf"/>
</dbReference>
<evidence type="ECO:0000313" key="5">
    <source>
        <dbReference type="EMBL" id="CAD2217890.1"/>
    </source>
</evidence>
<keyword evidence="2" id="KW-0539">Nucleus</keyword>
<dbReference type="GO" id="GO:0003676">
    <property type="term" value="F:nucleic acid binding"/>
    <property type="evidence" value="ECO:0007669"/>
    <property type="project" value="InterPro"/>
</dbReference>
<dbReference type="InterPro" id="IPR050358">
    <property type="entry name" value="RSE1/DDB1/CFT1"/>
</dbReference>
<gene>
    <name evidence="5" type="ORF">ADEAN_000537600</name>
</gene>
<dbReference type="InterPro" id="IPR018846">
    <property type="entry name" value="Beta-prop_RSE1/DDB1/CPSF1_1st"/>
</dbReference>
<evidence type="ECO:0000259" key="4">
    <source>
        <dbReference type="Pfam" id="PF10433"/>
    </source>
</evidence>
<evidence type="ECO:0000313" key="6">
    <source>
        <dbReference type="Proteomes" id="UP000515908"/>
    </source>
</evidence>